<dbReference type="PANTHER" id="PTHR42697">
    <property type="entry name" value="ENDONUCLEASE 8"/>
    <property type="match status" value="1"/>
</dbReference>
<evidence type="ECO:0000256" key="14">
    <source>
        <dbReference type="ARBA" id="ARBA00044632"/>
    </source>
</evidence>
<evidence type="ECO:0000313" key="18">
    <source>
        <dbReference type="EMBL" id="MBW8483607.1"/>
    </source>
</evidence>
<protein>
    <recommendedName>
        <fullName evidence="3">DNA-(apurinic or apyrimidinic site) lyase</fullName>
        <ecNumber evidence="3">4.2.99.18</ecNumber>
    </recommendedName>
</protein>
<organism evidence="18 19">
    <name type="scientific">Actinomadura parmotrematis</name>
    <dbReference type="NCBI Taxonomy" id="2864039"/>
    <lineage>
        <taxon>Bacteria</taxon>
        <taxon>Bacillati</taxon>
        <taxon>Actinomycetota</taxon>
        <taxon>Actinomycetes</taxon>
        <taxon>Streptosporangiales</taxon>
        <taxon>Thermomonosporaceae</taxon>
        <taxon>Actinomadura</taxon>
    </lineage>
</organism>
<dbReference type="SMART" id="SM01232">
    <property type="entry name" value="H2TH"/>
    <property type="match status" value="1"/>
</dbReference>
<keyword evidence="13" id="KW-0326">Glycosidase</keyword>
<evidence type="ECO:0000256" key="2">
    <source>
        <dbReference type="ARBA" id="ARBA00009409"/>
    </source>
</evidence>
<evidence type="ECO:0000259" key="17">
    <source>
        <dbReference type="PROSITE" id="PS51068"/>
    </source>
</evidence>
<gene>
    <name evidence="18" type="ORF">K1Y72_14565</name>
</gene>
<evidence type="ECO:0000256" key="15">
    <source>
        <dbReference type="PROSITE-ProRule" id="PRU00391"/>
    </source>
</evidence>
<dbReference type="Gene3D" id="1.10.8.50">
    <property type="match status" value="1"/>
</dbReference>
<comment type="caution">
    <text evidence="18">The sequence shown here is derived from an EMBL/GenBank/DDBJ whole genome shotgun (WGS) entry which is preliminary data.</text>
</comment>
<dbReference type="PROSITE" id="PS51068">
    <property type="entry name" value="FPG_CAT"/>
    <property type="match status" value="1"/>
</dbReference>
<evidence type="ECO:0000256" key="4">
    <source>
        <dbReference type="ARBA" id="ARBA00022723"/>
    </source>
</evidence>
<dbReference type="InterPro" id="IPR035937">
    <property type="entry name" value="FPG_N"/>
</dbReference>
<keyword evidence="8" id="KW-0862">Zinc</keyword>
<evidence type="ECO:0000256" key="11">
    <source>
        <dbReference type="ARBA" id="ARBA00023239"/>
    </source>
</evidence>
<keyword evidence="11" id="KW-0456">Lyase</keyword>
<dbReference type="SUPFAM" id="SSF46946">
    <property type="entry name" value="S13-like H2TH domain"/>
    <property type="match status" value="1"/>
</dbReference>
<dbReference type="InterPro" id="IPR010979">
    <property type="entry name" value="Ribosomal_uS13-like_H2TH"/>
</dbReference>
<dbReference type="SUPFAM" id="SSF57716">
    <property type="entry name" value="Glucocorticoid receptor-like (DNA-binding domain)"/>
    <property type="match status" value="1"/>
</dbReference>
<dbReference type="Pfam" id="PF06831">
    <property type="entry name" value="H2TH"/>
    <property type="match status" value="1"/>
</dbReference>
<evidence type="ECO:0000256" key="3">
    <source>
        <dbReference type="ARBA" id="ARBA00012720"/>
    </source>
</evidence>
<feature type="domain" description="FPG-type" evidence="16">
    <location>
        <begin position="222"/>
        <end position="260"/>
    </location>
</feature>
<dbReference type="SUPFAM" id="SSF81624">
    <property type="entry name" value="N-terminal domain of MutM-like DNA repair proteins"/>
    <property type="match status" value="1"/>
</dbReference>
<dbReference type="InterPro" id="IPR010663">
    <property type="entry name" value="Znf_FPG/IleRS"/>
</dbReference>
<dbReference type="Gene3D" id="3.20.190.10">
    <property type="entry name" value="MutM-like, N-terminal"/>
    <property type="match status" value="1"/>
</dbReference>
<dbReference type="PROSITE" id="PS01242">
    <property type="entry name" value="ZF_FPG_1"/>
    <property type="match status" value="1"/>
</dbReference>
<evidence type="ECO:0000256" key="10">
    <source>
        <dbReference type="ARBA" id="ARBA00023204"/>
    </source>
</evidence>
<dbReference type="Pfam" id="PF01149">
    <property type="entry name" value="Fapy_DNA_glyco"/>
    <property type="match status" value="1"/>
</dbReference>
<dbReference type="PANTHER" id="PTHR42697:SF1">
    <property type="entry name" value="ENDONUCLEASE 8"/>
    <property type="match status" value="1"/>
</dbReference>
<keyword evidence="10" id="KW-0234">DNA repair</keyword>
<reference evidence="18 19" key="1">
    <citation type="submission" date="2021-07" db="EMBL/GenBank/DDBJ databases">
        <title>Actinomadura sp. PM05-2 isolated from lichen.</title>
        <authorList>
            <person name="Somphong A."/>
            <person name="Phongsopitanun W."/>
            <person name="Tanasupawat S."/>
            <person name="Peongsungnone V."/>
        </authorList>
    </citation>
    <scope>NUCLEOTIDE SEQUENCE [LARGE SCALE GENOMIC DNA]</scope>
    <source>
        <strain evidence="18 19">PM05-2</strain>
    </source>
</reference>
<evidence type="ECO:0000256" key="1">
    <source>
        <dbReference type="ARBA" id="ARBA00001947"/>
    </source>
</evidence>
<evidence type="ECO:0000256" key="9">
    <source>
        <dbReference type="ARBA" id="ARBA00023125"/>
    </source>
</evidence>
<feature type="domain" description="Formamidopyrimidine-DNA glycosylase catalytic" evidence="17">
    <location>
        <begin position="2"/>
        <end position="100"/>
    </location>
</feature>
<evidence type="ECO:0000256" key="8">
    <source>
        <dbReference type="ARBA" id="ARBA00022833"/>
    </source>
</evidence>
<dbReference type="RefSeq" id="WP_220166831.1">
    <property type="nucleotide sequence ID" value="NZ_JAIBOA010000008.1"/>
</dbReference>
<dbReference type="PROSITE" id="PS51066">
    <property type="entry name" value="ZF_FPG_2"/>
    <property type="match status" value="1"/>
</dbReference>
<evidence type="ECO:0000256" key="7">
    <source>
        <dbReference type="ARBA" id="ARBA00022801"/>
    </source>
</evidence>
<evidence type="ECO:0000256" key="6">
    <source>
        <dbReference type="ARBA" id="ARBA00022771"/>
    </source>
</evidence>
<evidence type="ECO:0000256" key="5">
    <source>
        <dbReference type="ARBA" id="ARBA00022763"/>
    </source>
</evidence>
<dbReference type="EC" id="4.2.99.18" evidence="3"/>
<evidence type="ECO:0000256" key="12">
    <source>
        <dbReference type="ARBA" id="ARBA00023268"/>
    </source>
</evidence>
<dbReference type="Pfam" id="PF06827">
    <property type="entry name" value="zf-FPG_IleRS"/>
    <property type="match status" value="1"/>
</dbReference>
<name>A0ABS7FTA5_9ACTN</name>
<dbReference type="InterPro" id="IPR015886">
    <property type="entry name" value="H2TH_FPG"/>
</dbReference>
<dbReference type="InterPro" id="IPR000214">
    <property type="entry name" value="Znf_DNA_glyclase/AP_lyase"/>
</dbReference>
<comment type="cofactor">
    <cofactor evidence="1">
        <name>Zn(2+)</name>
        <dbReference type="ChEBI" id="CHEBI:29105"/>
    </cofactor>
</comment>
<comment type="catalytic activity">
    <reaction evidence="14">
        <text>2'-deoxyribonucleotide-(2'-deoxyribose 5'-phosphate)-2'-deoxyribonucleotide-DNA = a 3'-end 2'-deoxyribonucleotide-(2,3-dehydro-2,3-deoxyribose 5'-phosphate)-DNA + a 5'-end 5'-phospho-2'-deoxyribonucleoside-DNA + H(+)</text>
        <dbReference type="Rhea" id="RHEA:66592"/>
        <dbReference type="Rhea" id="RHEA-COMP:13180"/>
        <dbReference type="Rhea" id="RHEA-COMP:16897"/>
        <dbReference type="Rhea" id="RHEA-COMP:17067"/>
        <dbReference type="ChEBI" id="CHEBI:15378"/>
        <dbReference type="ChEBI" id="CHEBI:136412"/>
        <dbReference type="ChEBI" id="CHEBI:157695"/>
        <dbReference type="ChEBI" id="CHEBI:167181"/>
        <dbReference type="EC" id="4.2.99.18"/>
    </reaction>
</comment>
<dbReference type="CDD" id="cd08971">
    <property type="entry name" value="AcNei2_N"/>
    <property type="match status" value="1"/>
</dbReference>
<dbReference type="InterPro" id="IPR015887">
    <property type="entry name" value="DNA_glyclase_Znf_dom_DNA_BS"/>
</dbReference>
<keyword evidence="6 15" id="KW-0863">Zinc-finger</keyword>
<evidence type="ECO:0000259" key="16">
    <source>
        <dbReference type="PROSITE" id="PS51066"/>
    </source>
</evidence>
<dbReference type="SMART" id="SM00898">
    <property type="entry name" value="Fapy_DNA_glyco"/>
    <property type="match status" value="1"/>
</dbReference>
<dbReference type="Proteomes" id="UP000774570">
    <property type="component" value="Unassembled WGS sequence"/>
</dbReference>
<evidence type="ECO:0000256" key="13">
    <source>
        <dbReference type="ARBA" id="ARBA00023295"/>
    </source>
</evidence>
<keyword evidence="4" id="KW-0479">Metal-binding</keyword>
<keyword evidence="12" id="KW-0511">Multifunctional enzyme</keyword>
<dbReference type="InterPro" id="IPR012319">
    <property type="entry name" value="FPG_cat"/>
</dbReference>
<dbReference type="InterPro" id="IPR044090">
    <property type="entry name" value="Nei2_N"/>
</dbReference>
<keyword evidence="7" id="KW-0378">Hydrolase</keyword>
<keyword evidence="9" id="KW-0238">DNA-binding</keyword>
<evidence type="ECO:0000313" key="19">
    <source>
        <dbReference type="Proteomes" id="UP000774570"/>
    </source>
</evidence>
<accession>A0ABS7FTA5</accession>
<sequence>MPEGDVVWKAARRLHEALAGRTLTRTDFRVPRYATADLAGRGVVDTVSYGKHLLTRVEGGVTVHTHLRMDGRWSVQRPGPAPRDHRVRLVLANAGAQAVGYSLGVVELLPTDREDGVVGHLGPDLLGDGWGADTAAEAVRRLAEQPDRAIGEALLDQTRLAGIGNIYKAEILFLRGTDPWTAVRDVPDLPGMVDLAHRLMFANRARTGHVTTGDVRPGRRWWAYGRGGKPCRRCGTRIRQGEQASGVGERVVYWCPRCQPRR</sequence>
<keyword evidence="5" id="KW-0227">DNA damage</keyword>
<keyword evidence="19" id="KW-1185">Reference proteome</keyword>
<dbReference type="EMBL" id="JAIBOA010000008">
    <property type="protein sequence ID" value="MBW8483607.1"/>
    <property type="molecule type" value="Genomic_DNA"/>
</dbReference>
<comment type="similarity">
    <text evidence="2">Belongs to the FPG family.</text>
</comment>
<proteinExistence type="inferred from homology"/>